<evidence type="ECO:0008006" key="4">
    <source>
        <dbReference type="Google" id="ProtNLM"/>
    </source>
</evidence>
<dbReference type="GeneID" id="76423145"/>
<name>A0A8A3S459_9EURY</name>
<dbReference type="Pfam" id="PF06695">
    <property type="entry name" value="Sm_multidrug_ex"/>
    <property type="match status" value="1"/>
</dbReference>
<gene>
    <name evidence="2" type="ORF">RJ40_02260</name>
</gene>
<dbReference type="Proteomes" id="UP001042704">
    <property type="component" value="Chromosome"/>
</dbReference>
<feature type="transmembrane region" description="Helical" evidence="1">
    <location>
        <begin position="149"/>
        <end position="176"/>
    </location>
</feature>
<evidence type="ECO:0000256" key="1">
    <source>
        <dbReference type="SAM" id="Phobius"/>
    </source>
</evidence>
<protein>
    <recommendedName>
        <fullName evidence="4">Small multi-drug export protein</fullName>
    </recommendedName>
</protein>
<feature type="transmembrane region" description="Helical" evidence="1">
    <location>
        <begin position="117"/>
        <end position="143"/>
    </location>
</feature>
<evidence type="ECO:0000313" key="3">
    <source>
        <dbReference type="Proteomes" id="UP001042704"/>
    </source>
</evidence>
<keyword evidence="3" id="KW-1185">Reference proteome</keyword>
<organism evidence="2 3">
    <name type="scientific">Methanofollis aquaemaris</name>
    <dbReference type="NCBI Taxonomy" id="126734"/>
    <lineage>
        <taxon>Archaea</taxon>
        <taxon>Methanobacteriati</taxon>
        <taxon>Methanobacteriota</taxon>
        <taxon>Stenosarchaea group</taxon>
        <taxon>Methanomicrobia</taxon>
        <taxon>Methanomicrobiales</taxon>
        <taxon>Methanomicrobiaceae</taxon>
        <taxon>Methanofollis</taxon>
    </lineage>
</organism>
<keyword evidence="1" id="KW-0812">Transmembrane</keyword>
<dbReference type="RefSeq" id="WP_265581737.1">
    <property type="nucleotide sequence ID" value="NZ_CP036172.1"/>
</dbReference>
<feature type="transmembrane region" description="Helical" evidence="1">
    <location>
        <begin position="67"/>
        <end position="87"/>
    </location>
</feature>
<reference evidence="2" key="2">
    <citation type="submission" date="2019-02" db="EMBL/GenBank/DDBJ databases">
        <authorList>
            <person name="Chen S.-C."/>
            <person name="Chien H.-H."/>
            <person name="Lai M.-C."/>
        </authorList>
    </citation>
    <scope>NUCLEOTIDE SEQUENCE</scope>
    <source>
        <strain evidence="2">N2F9704</strain>
    </source>
</reference>
<dbReference type="KEGG" id="maqe:RJ40_02260"/>
<reference evidence="2" key="1">
    <citation type="journal article" date="2001" name="Int. J. Syst. Evol. Microbiol.">
        <title>Methanofollis aquaemaris sp. nov., a methanogen isolated from an aquaculture fish pond.</title>
        <authorList>
            <person name="Lai M.C."/>
            <person name="Chen S.C."/>
        </authorList>
    </citation>
    <scope>NUCLEOTIDE SEQUENCE</scope>
    <source>
        <strain evidence="2">N2F9704</strain>
    </source>
</reference>
<dbReference type="EMBL" id="CP036172">
    <property type="protein sequence ID" value="QSZ66404.1"/>
    <property type="molecule type" value="Genomic_DNA"/>
</dbReference>
<proteinExistence type="predicted"/>
<keyword evidence="1" id="KW-1133">Transmembrane helix</keyword>
<accession>A0A8A3S459</accession>
<dbReference type="AlphaFoldDB" id="A0A8A3S459"/>
<keyword evidence="1" id="KW-0472">Membrane</keyword>
<feature type="transmembrane region" description="Helical" evidence="1">
    <location>
        <begin position="40"/>
        <end position="61"/>
    </location>
</feature>
<dbReference type="InterPro" id="IPR009577">
    <property type="entry name" value="Sm_multidrug_ex"/>
</dbReference>
<evidence type="ECO:0000313" key="2">
    <source>
        <dbReference type="EMBL" id="QSZ66404.1"/>
    </source>
</evidence>
<feature type="transmembrane region" description="Helical" evidence="1">
    <location>
        <begin position="14"/>
        <end position="33"/>
    </location>
</feature>
<sequence>MHRLITLLVQVSRALSYVLVFSLGIPILLDLVLGLQGAPLLGLVTSSLIFQAAAAAVGVSLGLHPALILLVMTSFALGMVLAIFQICDTSSEQSERVNRWIQGIGEKAKKITILDKYGVYSLIFISWIPGLGLYACPVIAWIFGWERKFSVLFILVGWFLASLAVLLTSLGFVSIFL</sequence>